<protein>
    <submittedName>
        <fullName evidence="1">Uncharacterized protein</fullName>
    </submittedName>
</protein>
<dbReference type="EMBL" id="JAVREL010000001">
    <property type="protein sequence ID" value="MDT0341688.1"/>
    <property type="molecule type" value="Genomic_DNA"/>
</dbReference>
<evidence type="ECO:0000313" key="1">
    <source>
        <dbReference type="EMBL" id="MDT0341688.1"/>
    </source>
</evidence>
<dbReference type="Proteomes" id="UP001183246">
    <property type="component" value="Unassembled WGS sequence"/>
</dbReference>
<organism evidence="1 2">
    <name type="scientific">Streptomyces litchfieldiae</name>
    <dbReference type="NCBI Taxonomy" id="3075543"/>
    <lineage>
        <taxon>Bacteria</taxon>
        <taxon>Bacillati</taxon>
        <taxon>Actinomycetota</taxon>
        <taxon>Actinomycetes</taxon>
        <taxon>Kitasatosporales</taxon>
        <taxon>Streptomycetaceae</taxon>
        <taxon>Streptomyces</taxon>
    </lineage>
</organism>
<keyword evidence="2" id="KW-1185">Reference proteome</keyword>
<comment type="caution">
    <text evidence="1">The sequence shown here is derived from an EMBL/GenBank/DDBJ whole genome shotgun (WGS) entry which is preliminary data.</text>
</comment>
<dbReference type="RefSeq" id="WP_311702805.1">
    <property type="nucleotide sequence ID" value="NZ_JAVREL010000001.1"/>
</dbReference>
<gene>
    <name evidence="1" type="ORF">RM590_03390</name>
</gene>
<reference evidence="2" key="1">
    <citation type="submission" date="2023-07" db="EMBL/GenBank/DDBJ databases">
        <title>30 novel species of actinomycetes from the DSMZ collection.</title>
        <authorList>
            <person name="Nouioui I."/>
        </authorList>
    </citation>
    <scope>NUCLEOTIDE SEQUENCE [LARGE SCALE GENOMIC DNA]</scope>
    <source>
        <strain evidence="2">DSM 44938</strain>
    </source>
</reference>
<name>A0ABU2MJB1_9ACTN</name>
<accession>A0ABU2MJB1</accession>
<proteinExistence type="predicted"/>
<sequence>MAEPVDPDNDCPGPHRQCQACTGQRVEFRETLYVPASGRGVGVAAPHNCWHCKGRGYYCAALHRCTPPHE</sequence>
<evidence type="ECO:0000313" key="2">
    <source>
        <dbReference type="Proteomes" id="UP001183246"/>
    </source>
</evidence>